<organism evidence="2 3">
    <name type="scientific">Methanoculleus frigidifontis</name>
    <dbReference type="NCBI Taxonomy" id="2584085"/>
    <lineage>
        <taxon>Archaea</taxon>
        <taxon>Methanobacteriati</taxon>
        <taxon>Methanobacteriota</taxon>
        <taxon>Stenosarchaea group</taxon>
        <taxon>Methanomicrobia</taxon>
        <taxon>Methanomicrobiales</taxon>
        <taxon>Methanomicrobiaceae</taxon>
        <taxon>Methanoculleus</taxon>
    </lineage>
</organism>
<accession>A0ABT8M5V6</accession>
<dbReference type="SUPFAM" id="SSF49503">
    <property type="entry name" value="Cupredoxins"/>
    <property type="match status" value="1"/>
</dbReference>
<sequence length="114" mass="12256">MEATTPVQTPTMNGTEDLGVSMDLIAENSAFDKNTITVPAGAEVTVNFDNRDAGIQHNLAVYETDAAQSSIFVGDTITGPALTTYTFTAPERPGTYFFRCDVHPTTMTGDFIVQ</sequence>
<gene>
    <name evidence="2" type="ORF">FGU65_00130</name>
</gene>
<keyword evidence="3" id="KW-1185">Reference proteome</keyword>
<dbReference type="InterPro" id="IPR028096">
    <property type="entry name" value="EfeO_Cupredoxin"/>
</dbReference>
<dbReference type="EMBL" id="VCYH01000001">
    <property type="protein sequence ID" value="MDN7023320.1"/>
    <property type="molecule type" value="Genomic_DNA"/>
</dbReference>
<evidence type="ECO:0000313" key="2">
    <source>
        <dbReference type="EMBL" id="MDN7023320.1"/>
    </source>
</evidence>
<dbReference type="Pfam" id="PF13473">
    <property type="entry name" value="Cupredoxin_1"/>
    <property type="match status" value="1"/>
</dbReference>
<reference evidence="2" key="1">
    <citation type="submission" date="2019-05" db="EMBL/GenBank/DDBJ databases">
        <title>Methanoculleus sp. FWC-SCC1, a methanogenic archaeon isolated from deep marine cold seep.</title>
        <authorList>
            <person name="Chen Y.-W."/>
            <person name="Chen S.-C."/>
            <person name="Teng N.-H."/>
            <person name="Lai M.-C."/>
        </authorList>
    </citation>
    <scope>NUCLEOTIDE SEQUENCE</scope>
    <source>
        <strain evidence="2">FWC-SCC1</strain>
    </source>
</reference>
<dbReference type="Gene3D" id="2.60.40.420">
    <property type="entry name" value="Cupredoxins - blue copper proteins"/>
    <property type="match status" value="1"/>
</dbReference>
<feature type="domain" description="EfeO-type cupredoxin-like" evidence="1">
    <location>
        <begin position="24"/>
        <end position="113"/>
    </location>
</feature>
<proteinExistence type="predicted"/>
<evidence type="ECO:0000313" key="3">
    <source>
        <dbReference type="Proteomes" id="UP001168338"/>
    </source>
</evidence>
<dbReference type="Proteomes" id="UP001168338">
    <property type="component" value="Unassembled WGS sequence"/>
</dbReference>
<dbReference type="InterPro" id="IPR008972">
    <property type="entry name" value="Cupredoxin"/>
</dbReference>
<name>A0ABT8M5V6_9EURY</name>
<protein>
    <recommendedName>
        <fullName evidence="1">EfeO-type cupredoxin-like domain-containing protein</fullName>
    </recommendedName>
</protein>
<evidence type="ECO:0000259" key="1">
    <source>
        <dbReference type="Pfam" id="PF13473"/>
    </source>
</evidence>
<comment type="caution">
    <text evidence="2">The sequence shown here is derived from an EMBL/GenBank/DDBJ whole genome shotgun (WGS) entry which is preliminary data.</text>
</comment>